<dbReference type="InterPro" id="IPR019818">
    <property type="entry name" value="IsoCit/isopropylmalate_DH_CS"/>
</dbReference>
<evidence type="ECO:0000313" key="16">
    <source>
        <dbReference type="EMBL" id="EGG04433.1"/>
    </source>
</evidence>
<evidence type="ECO:0000256" key="10">
    <source>
        <dbReference type="ARBA" id="ARBA00023002"/>
    </source>
</evidence>
<dbReference type="eggNOG" id="KOG0785">
    <property type="taxonomic scope" value="Eukaryota"/>
</dbReference>
<comment type="subunit">
    <text evidence="5">Octamer of two non-identical subunits IDH1 and IDH2.</text>
</comment>
<dbReference type="STRING" id="747676.F4RT27"/>
<sequence>MRSNLSILRQFSSSSRLSAAAPTQAYKPYKLPDGTFKVTLIPGDGIGPEISESIKSIYSTAKVPITWEERSVTPFILNGRSTIPQDAIDSIRQTTIALKGPLATPIGKGHVSLNLTLRRTFKLFANVRPCRSIQGFKTPYDDVNSVLIRENTEGEYSGIEHEVVDGVVQSIKLITMDASERVARYAFQYAQDNNRPHVTAVHKASIMKMSDGMFLQACRKVAQDYPKIKYDEDILDRVCLKVVQNPAPYSDRVMVMPNLYGDILSDMCAGLIGGLGLTPSGNIGTDASIFEAVHGSAPDIAGQGKANPTALLLSSLMMLRHMGLNEYATKIEKAALSTIAEGKFITGDLGGKASTQQFTEAILKKL</sequence>
<dbReference type="PANTHER" id="PTHR11835">
    <property type="entry name" value="DECARBOXYLATING DEHYDROGENASES-ISOCITRATE, ISOPROPYLMALATE, TARTRATE"/>
    <property type="match status" value="1"/>
</dbReference>
<evidence type="ECO:0000259" key="15">
    <source>
        <dbReference type="SMART" id="SM01329"/>
    </source>
</evidence>
<comment type="similarity">
    <text evidence="4">Belongs to the isocitrate and isopropylmalate dehydrogenases family.</text>
</comment>
<evidence type="ECO:0000256" key="8">
    <source>
        <dbReference type="ARBA" id="ARBA00022842"/>
    </source>
</evidence>
<evidence type="ECO:0000313" key="17">
    <source>
        <dbReference type="Proteomes" id="UP000001072"/>
    </source>
</evidence>
<dbReference type="GO" id="GO:0000287">
    <property type="term" value="F:magnesium ion binding"/>
    <property type="evidence" value="ECO:0007669"/>
    <property type="project" value="InterPro"/>
</dbReference>
<dbReference type="VEuPathDB" id="FungiDB:MELLADRAFT_44219"/>
<evidence type="ECO:0000256" key="11">
    <source>
        <dbReference type="ARBA" id="ARBA00023027"/>
    </source>
</evidence>
<comment type="cofactor">
    <cofactor evidence="3">
        <name>Mg(2+)</name>
        <dbReference type="ChEBI" id="CHEBI:18420"/>
    </cofactor>
</comment>
<comment type="cofactor">
    <cofactor evidence="2">
        <name>Mn(2+)</name>
        <dbReference type="ChEBI" id="CHEBI:29035"/>
    </cofactor>
</comment>
<dbReference type="GO" id="GO:0045242">
    <property type="term" value="C:isocitrate dehydrogenase complex (NAD+)"/>
    <property type="evidence" value="ECO:0007669"/>
    <property type="project" value="EnsemblFungi"/>
</dbReference>
<reference evidence="17" key="1">
    <citation type="journal article" date="2011" name="Proc. Natl. Acad. Sci. U.S.A.">
        <title>Obligate biotrophy features unraveled by the genomic analysis of rust fungi.</title>
        <authorList>
            <person name="Duplessis S."/>
            <person name="Cuomo C.A."/>
            <person name="Lin Y.-C."/>
            <person name="Aerts A."/>
            <person name="Tisserant E."/>
            <person name="Veneault-Fourrey C."/>
            <person name="Joly D.L."/>
            <person name="Hacquard S."/>
            <person name="Amselem J."/>
            <person name="Cantarel B.L."/>
            <person name="Chiu R."/>
            <person name="Coutinho P.M."/>
            <person name="Feau N."/>
            <person name="Field M."/>
            <person name="Frey P."/>
            <person name="Gelhaye E."/>
            <person name="Goldberg J."/>
            <person name="Grabherr M.G."/>
            <person name="Kodira C.D."/>
            <person name="Kohler A."/>
            <person name="Kuees U."/>
            <person name="Lindquist E.A."/>
            <person name="Lucas S.M."/>
            <person name="Mago R."/>
            <person name="Mauceli E."/>
            <person name="Morin E."/>
            <person name="Murat C."/>
            <person name="Pangilinan J.L."/>
            <person name="Park R."/>
            <person name="Pearson M."/>
            <person name="Quesneville H."/>
            <person name="Rouhier N."/>
            <person name="Sakthikumar S."/>
            <person name="Salamov A.A."/>
            <person name="Schmutz J."/>
            <person name="Selles B."/>
            <person name="Shapiro H."/>
            <person name="Tanguay P."/>
            <person name="Tuskan G.A."/>
            <person name="Henrissat B."/>
            <person name="Van de Peer Y."/>
            <person name="Rouze P."/>
            <person name="Ellis J.G."/>
            <person name="Dodds P.N."/>
            <person name="Schein J.E."/>
            <person name="Zhong S."/>
            <person name="Hamelin R.C."/>
            <person name="Grigoriev I.V."/>
            <person name="Szabo L.J."/>
            <person name="Martin F."/>
        </authorList>
    </citation>
    <scope>NUCLEOTIDE SEQUENCE [LARGE SCALE GENOMIC DNA]</scope>
    <source>
        <strain evidence="17">98AG31 / pathotype 3-4-7</strain>
    </source>
</reference>
<dbReference type="Pfam" id="PF00180">
    <property type="entry name" value="Iso_dh"/>
    <property type="match status" value="1"/>
</dbReference>
<evidence type="ECO:0000256" key="7">
    <source>
        <dbReference type="ARBA" id="ARBA00022723"/>
    </source>
</evidence>
<dbReference type="GO" id="GO:0004449">
    <property type="term" value="F:isocitrate dehydrogenase (NAD+) activity"/>
    <property type="evidence" value="ECO:0007669"/>
    <property type="project" value="UniProtKB-EC"/>
</dbReference>
<dbReference type="PROSITE" id="PS00470">
    <property type="entry name" value="IDH_IMDH"/>
    <property type="match status" value="1"/>
</dbReference>
<evidence type="ECO:0000256" key="12">
    <source>
        <dbReference type="ARBA" id="ARBA00030631"/>
    </source>
</evidence>
<keyword evidence="11" id="KW-0520">NAD</keyword>
<feature type="domain" description="Isopropylmalate dehydrogenase-like" evidence="15">
    <location>
        <begin position="37"/>
        <end position="362"/>
    </location>
</feature>
<comment type="catalytic activity">
    <reaction evidence="1">
        <text>D-threo-isocitrate + NAD(+) = 2-oxoglutarate + CO2 + NADH</text>
        <dbReference type="Rhea" id="RHEA:23632"/>
        <dbReference type="ChEBI" id="CHEBI:15562"/>
        <dbReference type="ChEBI" id="CHEBI:16526"/>
        <dbReference type="ChEBI" id="CHEBI:16810"/>
        <dbReference type="ChEBI" id="CHEBI:57540"/>
        <dbReference type="ChEBI" id="CHEBI:57945"/>
        <dbReference type="EC" id="1.1.1.41"/>
    </reaction>
</comment>
<dbReference type="FunCoup" id="F4RT27">
    <property type="interactions" value="496"/>
</dbReference>
<evidence type="ECO:0000256" key="13">
    <source>
        <dbReference type="ARBA" id="ARBA00030683"/>
    </source>
</evidence>
<evidence type="ECO:0000256" key="6">
    <source>
        <dbReference type="ARBA" id="ARBA00013012"/>
    </source>
</evidence>
<dbReference type="SUPFAM" id="SSF53659">
    <property type="entry name" value="Isocitrate/Isopropylmalate dehydrogenase-like"/>
    <property type="match status" value="1"/>
</dbReference>
<accession>F4RT27</accession>
<dbReference type="GO" id="GO:0051287">
    <property type="term" value="F:NAD binding"/>
    <property type="evidence" value="ECO:0007669"/>
    <property type="project" value="InterPro"/>
</dbReference>
<keyword evidence="8" id="KW-0460">Magnesium</keyword>
<dbReference type="EC" id="1.1.1.41" evidence="6"/>
<evidence type="ECO:0000256" key="9">
    <source>
        <dbReference type="ARBA" id="ARBA00022946"/>
    </source>
</evidence>
<dbReference type="GO" id="GO:0006102">
    <property type="term" value="P:isocitrate metabolic process"/>
    <property type="evidence" value="ECO:0007669"/>
    <property type="project" value="EnsemblFungi"/>
</dbReference>
<dbReference type="GeneID" id="18928170"/>
<keyword evidence="10" id="KW-0560">Oxidoreductase</keyword>
<dbReference type="InterPro" id="IPR024084">
    <property type="entry name" value="IsoPropMal-DH-like_dom"/>
</dbReference>
<keyword evidence="9" id="KW-0809">Transit peptide</keyword>
<dbReference type="PANTHER" id="PTHR11835:SF34">
    <property type="entry name" value="ISOCITRATE DEHYDROGENASE [NAD] SUBUNIT ALPHA, MITOCHONDRIAL"/>
    <property type="match status" value="1"/>
</dbReference>
<evidence type="ECO:0000256" key="14">
    <source>
        <dbReference type="ARBA" id="ARBA00072026"/>
    </source>
</evidence>
<dbReference type="InParanoid" id="F4RT27"/>
<dbReference type="GO" id="GO:0006099">
    <property type="term" value="P:tricarboxylic acid cycle"/>
    <property type="evidence" value="ECO:0007669"/>
    <property type="project" value="EnsemblFungi"/>
</dbReference>
<dbReference type="EMBL" id="GL883118">
    <property type="protein sequence ID" value="EGG04433.1"/>
    <property type="molecule type" value="Genomic_DNA"/>
</dbReference>
<dbReference type="KEGG" id="mlr:MELLADRAFT_44219"/>
<keyword evidence="7" id="KW-0479">Metal-binding</keyword>
<gene>
    <name evidence="16" type="ORF">MELLADRAFT_44219</name>
</gene>
<proteinExistence type="inferred from homology"/>
<evidence type="ECO:0000256" key="5">
    <source>
        <dbReference type="ARBA" id="ARBA00011567"/>
    </source>
</evidence>
<dbReference type="HOGENOM" id="CLU_031953_0_1_1"/>
<evidence type="ECO:0000256" key="1">
    <source>
        <dbReference type="ARBA" id="ARBA00000837"/>
    </source>
</evidence>
<evidence type="ECO:0000256" key="2">
    <source>
        <dbReference type="ARBA" id="ARBA00001936"/>
    </source>
</evidence>
<dbReference type="AlphaFoldDB" id="F4RT27"/>
<dbReference type="RefSeq" id="XP_007412224.1">
    <property type="nucleotide sequence ID" value="XM_007412162.1"/>
</dbReference>
<dbReference type="NCBIfam" id="TIGR00175">
    <property type="entry name" value="mito_nad_idh"/>
    <property type="match status" value="1"/>
</dbReference>
<dbReference type="GO" id="GO:0005739">
    <property type="term" value="C:mitochondrion"/>
    <property type="evidence" value="ECO:0007669"/>
    <property type="project" value="EnsemblFungi"/>
</dbReference>
<name>F4RT27_MELLP</name>
<organism evidence="17">
    <name type="scientific">Melampsora larici-populina (strain 98AG31 / pathotype 3-4-7)</name>
    <name type="common">Poplar leaf rust fungus</name>
    <dbReference type="NCBI Taxonomy" id="747676"/>
    <lineage>
        <taxon>Eukaryota</taxon>
        <taxon>Fungi</taxon>
        <taxon>Dikarya</taxon>
        <taxon>Basidiomycota</taxon>
        <taxon>Pucciniomycotina</taxon>
        <taxon>Pucciniomycetes</taxon>
        <taxon>Pucciniales</taxon>
        <taxon>Melampsoraceae</taxon>
        <taxon>Melampsora</taxon>
    </lineage>
</organism>
<dbReference type="InterPro" id="IPR004434">
    <property type="entry name" value="Isocitrate_DH_NAD"/>
</dbReference>
<dbReference type="OrthoDB" id="10261637at2759"/>
<keyword evidence="17" id="KW-1185">Reference proteome</keyword>
<protein>
    <recommendedName>
        <fullName evidence="14">Isocitrate dehydrogenase [NAD] subunit 2, mitochondrial</fullName>
        <ecNumber evidence="6">1.1.1.41</ecNumber>
    </recommendedName>
    <alternativeName>
        <fullName evidence="13">Isocitric dehydrogenase</fullName>
    </alternativeName>
    <alternativeName>
        <fullName evidence="12">NAD(+)-specific ICDH</fullName>
    </alternativeName>
</protein>
<dbReference type="Proteomes" id="UP000001072">
    <property type="component" value="Unassembled WGS sequence"/>
</dbReference>
<evidence type="ECO:0000256" key="3">
    <source>
        <dbReference type="ARBA" id="ARBA00001946"/>
    </source>
</evidence>
<dbReference type="SMART" id="SM01329">
    <property type="entry name" value="Iso_dh"/>
    <property type="match status" value="1"/>
</dbReference>
<evidence type="ECO:0000256" key="4">
    <source>
        <dbReference type="ARBA" id="ARBA00007769"/>
    </source>
</evidence>
<dbReference type="Gene3D" id="3.40.718.10">
    <property type="entry name" value="Isopropylmalate Dehydrogenase"/>
    <property type="match status" value="1"/>
</dbReference>
<dbReference type="FunFam" id="3.40.718.10:FF:000003">
    <property type="entry name" value="Isocitrate dehydrogenase [NAD] subunit, mitochondrial"/>
    <property type="match status" value="1"/>
</dbReference>